<evidence type="ECO:0008006" key="4">
    <source>
        <dbReference type="Google" id="ProtNLM"/>
    </source>
</evidence>
<protein>
    <recommendedName>
        <fullName evidence="4">Major fimbrial subunit protein N-terminal domain-containing protein</fullName>
    </recommendedName>
</protein>
<gene>
    <name evidence="2" type="ORF">H9977_12580</name>
</gene>
<dbReference type="EMBL" id="DXEL01000085">
    <property type="protein sequence ID" value="HIX75850.1"/>
    <property type="molecule type" value="Genomic_DNA"/>
</dbReference>
<dbReference type="AlphaFoldDB" id="A0A9D2BGK4"/>
<sequence>MRIGKYIGGIALAGMLALGWACSDEEPIVTPPVGPDEPTEEETILEAVTIQFGPEGTVETRAYGDDNARDHEFMNSLIAFIVDAEGQIEVVINATDSIPFQNTLTAQGAGNVDHYSTTVDLTPGAKTIYAFANMDKVKRIAEAEGNSPDEESFEETLEALKVGDTWPTAYATAVIDNPAAAVNLEGDDPGFIPMSVVRRDVNMTVSGQQVNIELVRLVSRVDITLQNQQGAEVTVSDLTMSDFADRVALFEPEKETPTAPTGAKNSTETFNDHDIKVPSQADPTEIVSFYVNETWGRTDPFSVALTIDGKEMTGETKGQTIRRNHILPLALRLAESALYLEVTAQVAPIGGYPVAVYLDGSNKLTDTYEIALPEGCTFSVEGYLVGVAGEEEQIEITGWSWTNNSTSICELESPTENPIVGHLTALPEQEASFGFEITNPVSRTDCSLIIQTKEVGDSPWDSWDASVASLRQWQAKSTLYELIPLRMSATE</sequence>
<evidence type="ECO:0000313" key="3">
    <source>
        <dbReference type="Proteomes" id="UP000886740"/>
    </source>
</evidence>
<name>A0A9D2BGK4_9BACT</name>
<organism evidence="2 3">
    <name type="scientific">Candidatus Parabacteroides intestinipullorum</name>
    <dbReference type="NCBI Taxonomy" id="2838723"/>
    <lineage>
        <taxon>Bacteria</taxon>
        <taxon>Pseudomonadati</taxon>
        <taxon>Bacteroidota</taxon>
        <taxon>Bacteroidia</taxon>
        <taxon>Bacteroidales</taxon>
        <taxon>Tannerellaceae</taxon>
        <taxon>Parabacteroides</taxon>
    </lineage>
</organism>
<reference evidence="2" key="1">
    <citation type="journal article" date="2021" name="PeerJ">
        <title>Extensive microbial diversity within the chicken gut microbiome revealed by metagenomics and culture.</title>
        <authorList>
            <person name="Gilroy R."/>
            <person name="Ravi A."/>
            <person name="Getino M."/>
            <person name="Pursley I."/>
            <person name="Horton D.L."/>
            <person name="Alikhan N.F."/>
            <person name="Baker D."/>
            <person name="Gharbi K."/>
            <person name="Hall N."/>
            <person name="Watson M."/>
            <person name="Adriaenssens E.M."/>
            <person name="Foster-Nyarko E."/>
            <person name="Jarju S."/>
            <person name="Secka A."/>
            <person name="Antonio M."/>
            <person name="Oren A."/>
            <person name="Chaudhuri R.R."/>
            <person name="La Ragione R."/>
            <person name="Hildebrand F."/>
            <person name="Pallen M.J."/>
        </authorList>
    </citation>
    <scope>NUCLEOTIDE SEQUENCE</scope>
    <source>
        <strain evidence="2">ChiGjej6B6-14162</strain>
    </source>
</reference>
<proteinExistence type="predicted"/>
<dbReference type="Proteomes" id="UP000886740">
    <property type="component" value="Unassembled WGS sequence"/>
</dbReference>
<feature type="region of interest" description="Disordered" evidence="1">
    <location>
        <begin position="253"/>
        <end position="277"/>
    </location>
</feature>
<comment type="caution">
    <text evidence="2">The sequence shown here is derived from an EMBL/GenBank/DDBJ whole genome shotgun (WGS) entry which is preliminary data.</text>
</comment>
<evidence type="ECO:0000313" key="2">
    <source>
        <dbReference type="EMBL" id="HIX75850.1"/>
    </source>
</evidence>
<accession>A0A9D2BGK4</accession>
<evidence type="ECO:0000256" key="1">
    <source>
        <dbReference type="SAM" id="MobiDB-lite"/>
    </source>
</evidence>
<reference evidence="2" key="2">
    <citation type="submission" date="2021-04" db="EMBL/GenBank/DDBJ databases">
        <authorList>
            <person name="Gilroy R."/>
        </authorList>
    </citation>
    <scope>NUCLEOTIDE SEQUENCE</scope>
    <source>
        <strain evidence="2">ChiGjej6B6-14162</strain>
    </source>
</reference>